<name>A0A9W9WC82_9EURO</name>
<dbReference type="GO" id="GO:0016788">
    <property type="term" value="F:hydrolase activity, acting on ester bonds"/>
    <property type="evidence" value="ECO:0007669"/>
    <property type="project" value="TreeGrafter"/>
</dbReference>
<evidence type="ECO:0000313" key="3">
    <source>
        <dbReference type="Proteomes" id="UP001147747"/>
    </source>
</evidence>
<dbReference type="PANTHER" id="PTHR32440">
    <property type="entry name" value="PHOSPHATASE DCR2-RELATED-RELATED"/>
    <property type="match status" value="1"/>
</dbReference>
<comment type="caution">
    <text evidence="2">The sequence shown here is derived from an EMBL/GenBank/DDBJ whole genome shotgun (WGS) entry which is preliminary data.</text>
</comment>
<dbReference type="OrthoDB" id="783096at2759"/>
<gene>
    <name evidence="2" type="ORF">N7509_001413</name>
</gene>
<dbReference type="Proteomes" id="UP001147747">
    <property type="component" value="Unassembled WGS sequence"/>
</dbReference>
<evidence type="ECO:0000313" key="2">
    <source>
        <dbReference type="EMBL" id="KAJ5414786.1"/>
    </source>
</evidence>
<sequence length="404" mass="45421">MAAIASSQYSMRRPSIRQLDSRSLQFSENGTFQISIFEDLHFAENATDDAMTKQVMRSILSDEEAQLVVLNGDLISGDAIQGSGSSDYIHEVVSPLVEINQAWASTYGNHDCQDNLDPSKDIFDQEKQYPTKAIFREPRLESQIITSWFTPHDDLSGPPALLLWFFDSRGGRNATNRDSSMTPGVREDWVDESVVEWFVQKNANLTSEFGCPIPSLAFYHIPAHAMFEYQAKGVSRKRTPGINGETVVSQGSGDTEYTGQDSSFMNALLNTTGLLATFSGHDHENDWCFKWDNNTIDQNITGTGLNMCYGRHTGYGGYSNVARGARQILINRTDLESQVRTWIRLEDGSISAPVTLNATYGKDKYGITFSDKRIQFSGASSPYEAPYLFFYIWASFWVLTLWRR</sequence>
<dbReference type="AlphaFoldDB" id="A0A9W9WC82"/>
<protein>
    <recommendedName>
        <fullName evidence="1">Calcineurin-like phosphoesterase domain-containing protein</fullName>
    </recommendedName>
</protein>
<feature type="domain" description="Calcineurin-like phosphoesterase" evidence="1">
    <location>
        <begin position="39"/>
        <end position="199"/>
    </location>
</feature>
<dbReference type="CDD" id="cd07383">
    <property type="entry name" value="MPP_Dcr2"/>
    <property type="match status" value="1"/>
</dbReference>
<dbReference type="Pfam" id="PF00149">
    <property type="entry name" value="Metallophos"/>
    <property type="match status" value="1"/>
</dbReference>
<dbReference type="Gene3D" id="3.60.21.10">
    <property type="match status" value="1"/>
</dbReference>
<evidence type="ECO:0000259" key="1">
    <source>
        <dbReference type="Pfam" id="PF00149"/>
    </source>
</evidence>
<dbReference type="RefSeq" id="XP_056494632.1">
    <property type="nucleotide sequence ID" value="XM_056626050.1"/>
</dbReference>
<keyword evidence="3" id="KW-1185">Reference proteome</keyword>
<dbReference type="GO" id="GO:0005737">
    <property type="term" value="C:cytoplasm"/>
    <property type="evidence" value="ECO:0007669"/>
    <property type="project" value="TreeGrafter"/>
</dbReference>
<dbReference type="EMBL" id="JAPZBU010000003">
    <property type="protein sequence ID" value="KAJ5414786.1"/>
    <property type="molecule type" value="Genomic_DNA"/>
</dbReference>
<dbReference type="SUPFAM" id="SSF56300">
    <property type="entry name" value="Metallo-dependent phosphatases"/>
    <property type="match status" value="1"/>
</dbReference>
<organism evidence="2 3">
    <name type="scientific">Penicillium cosmopolitanum</name>
    <dbReference type="NCBI Taxonomy" id="1131564"/>
    <lineage>
        <taxon>Eukaryota</taxon>
        <taxon>Fungi</taxon>
        <taxon>Dikarya</taxon>
        <taxon>Ascomycota</taxon>
        <taxon>Pezizomycotina</taxon>
        <taxon>Eurotiomycetes</taxon>
        <taxon>Eurotiomycetidae</taxon>
        <taxon>Eurotiales</taxon>
        <taxon>Aspergillaceae</taxon>
        <taxon>Penicillium</taxon>
    </lineage>
</organism>
<dbReference type="PANTHER" id="PTHR32440:SF11">
    <property type="entry name" value="METALLOPHOSPHOESTERASE DOMAIN-CONTAINING PROTEIN"/>
    <property type="match status" value="1"/>
</dbReference>
<reference evidence="2" key="2">
    <citation type="journal article" date="2023" name="IMA Fungus">
        <title>Comparative genomic study of the Penicillium genus elucidates a diverse pangenome and 15 lateral gene transfer events.</title>
        <authorList>
            <person name="Petersen C."/>
            <person name="Sorensen T."/>
            <person name="Nielsen M.R."/>
            <person name="Sondergaard T.E."/>
            <person name="Sorensen J.L."/>
            <person name="Fitzpatrick D.A."/>
            <person name="Frisvad J.C."/>
            <person name="Nielsen K.L."/>
        </authorList>
    </citation>
    <scope>NUCLEOTIDE SEQUENCE</scope>
    <source>
        <strain evidence="2">IBT 29677</strain>
    </source>
</reference>
<dbReference type="InterPro" id="IPR029052">
    <property type="entry name" value="Metallo-depent_PP-like"/>
</dbReference>
<accession>A0A9W9WC82</accession>
<dbReference type="InterPro" id="IPR004843">
    <property type="entry name" value="Calcineurin-like_PHP"/>
</dbReference>
<reference evidence="2" key="1">
    <citation type="submission" date="2022-12" db="EMBL/GenBank/DDBJ databases">
        <authorList>
            <person name="Petersen C."/>
        </authorList>
    </citation>
    <scope>NUCLEOTIDE SEQUENCE</scope>
    <source>
        <strain evidence="2">IBT 29677</strain>
    </source>
</reference>
<dbReference type="GeneID" id="81365030"/>
<proteinExistence type="predicted"/>